<evidence type="ECO:0000313" key="2">
    <source>
        <dbReference type="EnsemblMetazoa" id="CapteP207523"/>
    </source>
</evidence>
<sequence>MATYAAAFTNLEVPAIDWQEEKDGRLQTHGLSPKIKEKAETILGSIQEALQPKSNFRLTGHKLSSTRQLKGERVDVFIQRLQAIRKDCKYDKLDEQLIHALIFGLNSATVQKKLLQKDEDLTFFSSRICAHDIFQKLIHNTSVDLPGVTGIADDIVIIAFQEDMSNNNKNFQALRKRAPERNIKFNEEKLILKQKSMPFYGHVITDQVFRSTLIYQSSDVTLKKCECSKNKGKQTTVNPS</sequence>
<keyword evidence="3" id="KW-1185">Reference proteome</keyword>
<accession>R7UA09</accession>
<organism evidence="1">
    <name type="scientific">Capitella teleta</name>
    <name type="common">Polychaete worm</name>
    <dbReference type="NCBI Taxonomy" id="283909"/>
    <lineage>
        <taxon>Eukaryota</taxon>
        <taxon>Metazoa</taxon>
        <taxon>Spiralia</taxon>
        <taxon>Lophotrochozoa</taxon>
        <taxon>Annelida</taxon>
        <taxon>Polychaeta</taxon>
        <taxon>Sedentaria</taxon>
        <taxon>Scolecida</taxon>
        <taxon>Capitellidae</taxon>
        <taxon>Capitella</taxon>
    </lineage>
</organism>
<name>R7UA09_CAPTE</name>
<dbReference type="STRING" id="283909.R7UA09"/>
<evidence type="ECO:0000313" key="3">
    <source>
        <dbReference type="Proteomes" id="UP000014760"/>
    </source>
</evidence>
<reference evidence="1 3" key="2">
    <citation type="journal article" date="2013" name="Nature">
        <title>Insights into bilaterian evolution from three spiralian genomes.</title>
        <authorList>
            <person name="Simakov O."/>
            <person name="Marletaz F."/>
            <person name="Cho S.J."/>
            <person name="Edsinger-Gonzales E."/>
            <person name="Havlak P."/>
            <person name="Hellsten U."/>
            <person name="Kuo D.H."/>
            <person name="Larsson T."/>
            <person name="Lv J."/>
            <person name="Arendt D."/>
            <person name="Savage R."/>
            <person name="Osoegawa K."/>
            <person name="de Jong P."/>
            <person name="Grimwood J."/>
            <person name="Chapman J.A."/>
            <person name="Shapiro H."/>
            <person name="Aerts A."/>
            <person name="Otillar R.P."/>
            <person name="Terry A.Y."/>
            <person name="Boore J.L."/>
            <person name="Grigoriev I.V."/>
            <person name="Lindberg D.R."/>
            <person name="Seaver E.C."/>
            <person name="Weisblat D.A."/>
            <person name="Putnam N.H."/>
            <person name="Rokhsar D.S."/>
        </authorList>
    </citation>
    <scope>NUCLEOTIDE SEQUENCE</scope>
    <source>
        <strain evidence="1 3">I ESC-2004</strain>
    </source>
</reference>
<dbReference type="PANTHER" id="PTHR33198:SF20">
    <property type="entry name" value="RETROTRANSPOSON GAG DOMAIN-CONTAINING PROTEIN"/>
    <property type="match status" value="1"/>
</dbReference>
<gene>
    <name evidence="1" type="ORF">CAPTEDRAFT_207523</name>
</gene>
<dbReference type="PANTHER" id="PTHR33198">
    <property type="entry name" value="ANK_REP_REGION DOMAIN-CONTAINING PROTEIN-RELATED"/>
    <property type="match status" value="1"/>
</dbReference>
<dbReference type="EnsemblMetazoa" id="CapteT207523">
    <property type="protein sequence ID" value="CapteP207523"/>
    <property type="gene ID" value="CapteG207523"/>
</dbReference>
<evidence type="ECO:0000313" key="1">
    <source>
        <dbReference type="EMBL" id="ELU00658.1"/>
    </source>
</evidence>
<dbReference type="InterPro" id="IPR043128">
    <property type="entry name" value="Rev_trsase/Diguanyl_cyclase"/>
</dbReference>
<reference evidence="2" key="3">
    <citation type="submission" date="2015-06" db="UniProtKB">
        <authorList>
            <consortium name="EnsemblMetazoa"/>
        </authorList>
    </citation>
    <scope>IDENTIFICATION</scope>
</reference>
<protein>
    <recommendedName>
        <fullName evidence="4">Reverse transcriptase domain-containing protein</fullName>
    </recommendedName>
</protein>
<dbReference type="AlphaFoldDB" id="R7UA09"/>
<dbReference type="OrthoDB" id="5987901at2759"/>
<proteinExistence type="predicted"/>
<dbReference type="Proteomes" id="UP000014760">
    <property type="component" value="Unassembled WGS sequence"/>
</dbReference>
<dbReference type="EMBL" id="AMQN01009622">
    <property type="status" value="NOT_ANNOTATED_CDS"/>
    <property type="molecule type" value="Genomic_DNA"/>
</dbReference>
<evidence type="ECO:0008006" key="4">
    <source>
        <dbReference type="Google" id="ProtNLM"/>
    </source>
</evidence>
<dbReference type="Gene3D" id="3.30.70.270">
    <property type="match status" value="1"/>
</dbReference>
<dbReference type="EMBL" id="KB305800">
    <property type="protein sequence ID" value="ELU00658.1"/>
    <property type="molecule type" value="Genomic_DNA"/>
</dbReference>
<reference evidence="3" key="1">
    <citation type="submission" date="2012-12" db="EMBL/GenBank/DDBJ databases">
        <authorList>
            <person name="Hellsten U."/>
            <person name="Grimwood J."/>
            <person name="Chapman J.A."/>
            <person name="Shapiro H."/>
            <person name="Aerts A."/>
            <person name="Otillar R.P."/>
            <person name="Terry A.Y."/>
            <person name="Boore J.L."/>
            <person name="Simakov O."/>
            <person name="Marletaz F."/>
            <person name="Cho S.-J."/>
            <person name="Edsinger-Gonzales E."/>
            <person name="Havlak P."/>
            <person name="Kuo D.-H."/>
            <person name="Larsson T."/>
            <person name="Lv J."/>
            <person name="Arendt D."/>
            <person name="Savage R."/>
            <person name="Osoegawa K."/>
            <person name="de Jong P."/>
            <person name="Lindberg D.R."/>
            <person name="Seaver E.C."/>
            <person name="Weisblat D.A."/>
            <person name="Putnam N.H."/>
            <person name="Grigoriev I.V."/>
            <person name="Rokhsar D.S."/>
        </authorList>
    </citation>
    <scope>NUCLEOTIDE SEQUENCE</scope>
    <source>
        <strain evidence="3">I ESC-2004</strain>
    </source>
</reference>
<dbReference type="HOGENOM" id="CLU_1157372_0_0_1"/>